<dbReference type="PANTHER" id="PTHR42930:SF3">
    <property type="entry name" value="PHOSPHATE-SPECIFIC TRANSPORT SYSTEM ACCESSORY PROTEIN PHOU"/>
    <property type="match status" value="1"/>
</dbReference>
<keyword evidence="4 7" id="KW-0813">Transport</keyword>
<dbReference type="PANTHER" id="PTHR42930">
    <property type="entry name" value="PHOSPHATE-SPECIFIC TRANSPORT SYSTEM ACCESSORY PROTEIN PHOU"/>
    <property type="match status" value="1"/>
</dbReference>
<proteinExistence type="inferred from homology"/>
<reference evidence="10" key="1">
    <citation type="submission" date="2016-10" db="EMBL/GenBank/DDBJ databases">
        <authorList>
            <person name="Varghese N."/>
            <person name="Submissions S."/>
        </authorList>
    </citation>
    <scope>NUCLEOTIDE SEQUENCE [LARGE SCALE GENOMIC DNA]</scope>
    <source>
        <strain evidence="10">CGMCC 1.10784</strain>
    </source>
</reference>
<evidence type="ECO:0000256" key="2">
    <source>
        <dbReference type="ARBA" id="ARBA00008107"/>
    </source>
</evidence>
<dbReference type="EMBL" id="FOMT01000003">
    <property type="protein sequence ID" value="SFE49371.1"/>
    <property type="molecule type" value="Genomic_DNA"/>
</dbReference>
<accession>A0A1I2AZJ8</accession>
<dbReference type="GO" id="GO:0005737">
    <property type="term" value="C:cytoplasm"/>
    <property type="evidence" value="ECO:0007669"/>
    <property type="project" value="UniProtKB-SubCell"/>
</dbReference>
<evidence type="ECO:0000313" key="10">
    <source>
        <dbReference type="Proteomes" id="UP000198855"/>
    </source>
</evidence>
<comment type="subunit">
    <text evidence="3 7">Homodimer.</text>
</comment>
<dbReference type="FunFam" id="1.20.58.220:FF:000004">
    <property type="entry name" value="Phosphate-specific transport system accessory protein PhoU"/>
    <property type="match status" value="1"/>
</dbReference>
<sequence>MMATRKEFDHGLEQLHNLLVEMGTFVEEALVDSMKALSGTDVEKARAIITNDQHLNHLEDQITDLGSKLIATQQPVAKDLRRILAAFKIASDLERMGDLCVNIAKFVVRLEGQSLIKPLIDLPRMAEIVQTMTYESIQSFVQENVDLAYKLATEDDQVDALCAQISRELLSLMMENPRNITQATVLNLVARNIERIGDHATNIGESVVYLVTNKRPDLNIQHNI</sequence>
<dbReference type="AlphaFoldDB" id="A0A1I2AZJ8"/>
<dbReference type="STRING" id="1045775.SAMN05216378_3315"/>
<dbReference type="InterPro" id="IPR026022">
    <property type="entry name" value="PhoU_dom"/>
</dbReference>
<dbReference type="Gene3D" id="1.20.58.220">
    <property type="entry name" value="Phosphate transport system protein phou homolog 2, domain 2"/>
    <property type="match status" value="1"/>
</dbReference>
<evidence type="ECO:0000256" key="7">
    <source>
        <dbReference type="PIRNR" id="PIRNR003107"/>
    </source>
</evidence>
<name>A0A1I2AZJ8_9BACL</name>
<evidence type="ECO:0000256" key="4">
    <source>
        <dbReference type="ARBA" id="ARBA00022448"/>
    </source>
</evidence>
<evidence type="ECO:0000259" key="8">
    <source>
        <dbReference type="Pfam" id="PF01895"/>
    </source>
</evidence>
<dbReference type="GO" id="GO:0030643">
    <property type="term" value="P:intracellular phosphate ion homeostasis"/>
    <property type="evidence" value="ECO:0007669"/>
    <property type="project" value="InterPro"/>
</dbReference>
<keyword evidence="6 7" id="KW-0592">Phosphate transport</keyword>
<evidence type="ECO:0000256" key="5">
    <source>
        <dbReference type="ARBA" id="ARBA00022490"/>
    </source>
</evidence>
<evidence type="ECO:0000256" key="6">
    <source>
        <dbReference type="ARBA" id="ARBA00022592"/>
    </source>
</evidence>
<evidence type="ECO:0000313" key="9">
    <source>
        <dbReference type="EMBL" id="SFE49371.1"/>
    </source>
</evidence>
<keyword evidence="5 7" id="KW-0963">Cytoplasm</keyword>
<dbReference type="Pfam" id="PF01895">
    <property type="entry name" value="PhoU"/>
    <property type="match status" value="2"/>
</dbReference>
<keyword evidence="10" id="KW-1185">Reference proteome</keyword>
<feature type="domain" description="PhoU" evidence="8">
    <location>
        <begin position="122"/>
        <end position="207"/>
    </location>
</feature>
<comment type="function">
    <text evidence="7">Plays a role in the regulation of phosphate uptake.</text>
</comment>
<feature type="domain" description="PhoU" evidence="8">
    <location>
        <begin position="19"/>
        <end position="107"/>
    </location>
</feature>
<comment type="subcellular location">
    <subcellularLocation>
        <location evidence="1 7">Cytoplasm</location>
    </subcellularLocation>
</comment>
<dbReference type="InterPro" id="IPR028366">
    <property type="entry name" value="PhoU"/>
</dbReference>
<comment type="similarity">
    <text evidence="2 7">Belongs to the PhoU family.</text>
</comment>
<gene>
    <name evidence="9" type="ORF">SAMN05216378_3315</name>
</gene>
<dbReference type="InterPro" id="IPR038078">
    <property type="entry name" value="PhoU-like_sf"/>
</dbReference>
<organism evidence="9 10">
    <name type="scientific">Paenibacillus catalpae</name>
    <dbReference type="NCBI Taxonomy" id="1045775"/>
    <lineage>
        <taxon>Bacteria</taxon>
        <taxon>Bacillati</taxon>
        <taxon>Bacillota</taxon>
        <taxon>Bacilli</taxon>
        <taxon>Bacillales</taxon>
        <taxon>Paenibacillaceae</taxon>
        <taxon>Paenibacillus</taxon>
    </lineage>
</organism>
<dbReference type="SUPFAM" id="SSF109755">
    <property type="entry name" value="PhoU-like"/>
    <property type="match status" value="1"/>
</dbReference>
<protein>
    <recommendedName>
        <fullName evidence="7">Phosphate-specific transport system accessory protein PhoU</fullName>
    </recommendedName>
</protein>
<evidence type="ECO:0000256" key="1">
    <source>
        <dbReference type="ARBA" id="ARBA00004496"/>
    </source>
</evidence>
<evidence type="ECO:0000256" key="3">
    <source>
        <dbReference type="ARBA" id="ARBA00011738"/>
    </source>
</evidence>
<dbReference type="GO" id="GO:0006817">
    <property type="term" value="P:phosphate ion transport"/>
    <property type="evidence" value="ECO:0007669"/>
    <property type="project" value="UniProtKB-KW"/>
</dbReference>
<dbReference type="NCBIfam" id="TIGR02135">
    <property type="entry name" value="phoU_full"/>
    <property type="match status" value="1"/>
</dbReference>
<dbReference type="GO" id="GO:0045936">
    <property type="term" value="P:negative regulation of phosphate metabolic process"/>
    <property type="evidence" value="ECO:0007669"/>
    <property type="project" value="InterPro"/>
</dbReference>
<dbReference type="PIRSF" id="PIRSF003107">
    <property type="entry name" value="PhoU"/>
    <property type="match status" value="1"/>
</dbReference>
<dbReference type="Proteomes" id="UP000198855">
    <property type="component" value="Unassembled WGS sequence"/>
</dbReference>